<keyword evidence="1" id="KW-1133">Transmembrane helix</keyword>
<evidence type="ECO:0000256" key="1">
    <source>
        <dbReference type="SAM" id="Phobius"/>
    </source>
</evidence>
<evidence type="ECO:0000313" key="2">
    <source>
        <dbReference type="EMBL" id="KAJ8601931.1"/>
    </source>
</evidence>
<comment type="caution">
    <text evidence="2">The sequence shown here is derived from an EMBL/GenBank/DDBJ whole genome shotgun (WGS) entry which is preliminary data.</text>
</comment>
<gene>
    <name evidence="2" type="ORF">CTAYLR_004438</name>
</gene>
<dbReference type="Proteomes" id="UP001230188">
    <property type="component" value="Unassembled WGS sequence"/>
</dbReference>
<organism evidence="2 3">
    <name type="scientific">Chrysophaeum taylorii</name>
    <dbReference type="NCBI Taxonomy" id="2483200"/>
    <lineage>
        <taxon>Eukaryota</taxon>
        <taxon>Sar</taxon>
        <taxon>Stramenopiles</taxon>
        <taxon>Ochrophyta</taxon>
        <taxon>Pelagophyceae</taxon>
        <taxon>Pelagomonadales</taxon>
        <taxon>Pelagomonadaceae</taxon>
        <taxon>Chrysophaeum</taxon>
    </lineage>
</organism>
<feature type="transmembrane region" description="Helical" evidence="1">
    <location>
        <begin position="232"/>
        <end position="263"/>
    </location>
</feature>
<protein>
    <submittedName>
        <fullName evidence="2">Uncharacterized protein</fullName>
    </submittedName>
</protein>
<evidence type="ECO:0000313" key="3">
    <source>
        <dbReference type="Proteomes" id="UP001230188"/>
    </source>
</evidence>
<accession>A0AAD7UBV4</accession>
<keyword evidence="1" id="KW-0812">Transmembrane</keyword>
<feature type="transmembrane region" description="Helical" evidence="1">
    <location>
        <begin position="275"/>
        <end position="294"/>
    </location>
</feature>
<proteinExistence type="predicted"/>
<dbReference type="AlphaFoldDB" id="A0AAD7UBV4"/>
<keyword evidence="3" id="KW-1185">Reference proteome</keyword>
<dbReference type="EMBL" id="JAQMWT010000393">
    <property type="protein sequence ID" value="KAJ8601931.1"/>
    <property type="molecule type" value="Genomic_DNA"/>
</dbReference>
<keyword evidence="1" id="KW-0472">Membrane</keyword>
<reference evidence="2" key="1">
    <citation type="submission" date="2023-01" db="EMBL/GenBank/DDBJ databases">
        <title>Metagenome sequencing of chrysophaentin producing Chrysophaeum taylorii.</title>
        <authorList>
            <person name="Davison J."/>
            <person name="Bewley C."/>
        </authorList>
    </citation>
    <scope>NUCLEOTIDE SEQUENCE</scope>
    <source>
        <strain evidence="2">NIES-1699</strain>
    </source>
</reference>
<name>A0AAD7UBV4_9STRA</name>
<dbReference type="InterPro" id="IPR004345">
    <property type="entry name" value="TB2_DP1_HVA22"/>
</dbReference>
<dbReference type="Pfam" id="PF03134">
    <property type="entry name" value="TB2_DP1_HVA22"/>
    <property type="match status" value="1"/>
</dbReference>
<sequence>MYAGFLASVAHKSRLAAAALPHAVFCAFVALSWRVAPRLSRVAYGSPHLTAALLIVRLVHADAACRLLERGPVAQPRAARADAIVASDVALALEARHRATEELKVWVALAAERCCRGLWFVVPYGDATAARWGLDATLAEARGVYLVWLQFLPSARACAYAAAANAAKAALPSLVGAPRPARTTRQNGGILDRAREASGKVARLLAMPWLFGDRVQRLAAFLADIVSDADAWLLLAVGACAFCTVGPVARLGALAVVFALPGLNAIKAIQARAPTPVLISYWIVLALLDLILLNPGANTIFSWLPFKSHVAILLAEWLQLPYFRGAHRLYVSARLRVRAAIDRFKEA</sequence>